<sequence length="162" mass="18510">MPVDATTLVEWFEKSWNEAYHTPVARALEGLTAAQAFWKPAPERHSAWQQVMHMAYWREYFIRALEGNPAFPAEADLQANNWPPHPEPADDAAWAAARSRLEATQQRLVKLLRAMPPERLERPAWGGEEPVALAIVHYMRHDSYHLGQIMLLRGLQGLPPLD</sequence>
<feature type="domain" description="DinB-like" evidence="1">
    <location>
        <begin position="26"/>
        <end position="149"/>
    </location>
</feature>
<dbReference type="Proteomes" id="UP001332192">
    <property type="component" value="Chromosome"/>
</dbReference>
<name>A0ABZ1BT90_9FIRM</name>
<keyword evidence="3" id="KW-1185">Reference proteome</keyword>
<dbReference type="Pfam" id="PF12867">
    <property type="entry name" value="DinB_2"/>
    <property type="match status" value="1"/>
</dbReference>
<proteinExistence type="predicted"/>
<gene>
    <name evidence="2" type="ORF">U7230_07805</name>
</gene>
<dbReference type="RefSeq" id="WP_324715289.1">
    <property type="nucleotide sequence ID" value="NZ_CP141615.1"/>
</dbReference>
<dbReference type="InterPro" id="IPR024775">
    <property type="entry name" value="DinB-like"/>
</dbReference>
<accession>A0ABZ1BT90</accession>
<evidence type="ECO:0000313" key="2">
    <source>
        <dbReference type="EMBL" id="WRP16016.1"/>
    </source>
</evidence>
<dbReference type="SUPFAM" id="SSF109854">
    <property type="entry name" value="DinB/YfiT-like putative metalloenzymes"/>
    <property type="match status" value="1"/>
</dbReference>
<dbReference type="InterPro" id="IPR034660">
    <property type="entry name" value="DinB/YfiT-like"/>
</dbReference>
<evidence type="ECO:0000313" key="3">
    <source>
        <dbReference type="Proteomes" id="UP001332192"/>
    </source>
</evidence>
<protein>
    <submittedName>
        <fullName evidence="2">DinB family protein</fullName>
    </submittedName>
</protein>
<organism evidence="2 3">
    <name type="scientific">Carboxydichorda subterranea</name>
    <dbReference type="NCBI Taxonomy" id="3109565"/>
    <lineage>
        <taxon>Bacteria</taxon>
        <taxon>Bacillati</taxon>
        <taxon>Bacillota</taxon>
        <taxon>Limnochordia</taxon>
        <taxon>Limnochordales</taxon>
        <taxon>Geochordaceae</taxon>
        <taxon>Carboxydichorda</taxon>
    </lineage>
</organism>
<evidence type="ECO:0000259" key="1">
    <source>
        <dbReference type="Pfam" id="PF12867"/>
    </source>
</evidence>
<reference evidence="2 3" key="1">
    <citation type="journal article" date="2024" name="Front. Microbiol.">
        <title>Novel thermophilic genera Geochorda gen. nov. and Carboxydochorda gen. nov. from the deep terrestrial subsurface reveal the ecophysiological diversity in the class Limnochordia.</title>
        <authorList>
            <person name="Karnachuk O.V."/>
            <person name="Lukina A.P."/>
            <person name="Avakyan M.R."/>
            <person name="Kadnikov V.V."/>
            <person name="Begmatov S."/>
            <person name="Beletsky A.V."/>
            <person name="Vlasova K.G."/>
            <person name="Novikov A.A."/>
            <person name="Shcherbakova V.A."/>
            <person name="Mardanov A.V."/>
            <person name="Ravin N.V."/>
        </authorList>
    </citation>
    <scope>NUCLEOTIDE SEQUENCE [LARGE SCALE GENOMIC DNA]</scope>
    <source>
        <strain evidence="2 3">L945</strain>
    </source>
</reference>
<dbReference type="EMBL" id="CP141615">
    <property type="protein sequence ID" value="WRP16016.1"/>
    <property type="molecule type" value="Genomic_DNA"/>
</dbReference>
<dbReference type="Gene3D" id="1.20.120.450">
    <property type="entry name" value="dinb family like domain"/>
    <property type="match status" value="1"/>
</dbReference>